<protein>
    <recommendedName>
        <fullName evidence="3">Glutamate--cysteine ligase GCS2</fullName>
    </recommendedName>
</protein>
<dbReference type="EMBL" id="CP001108">
    <property type="protein sequence ID" value="ACF46923.1"/>
    <property type="molecule type" value="Genomic_DNA"/>
</dbReference>
<accession>B4S4M7</accession>
<dbReference type="STRING" id="290512.Paes_1911"/>
<dbReference type="Proteomes" id="UP000002725">
    <property type="component" value="Chromosome"/>
</dbReference>
<dbReference type="InterPro" id="IPR016602">
    <property type="entry name" value="UCP012666"/>
</dbReference>
<dbReference type="HOGENOM" id="CLU_029030_0_0_10"/>
<evidence type="ECO:0000313" key="2">
    <source>
        <dbReference type="Proteomes" id="UP000002725"/>
    </source>
</evidence>
<dbReference type="PANTHER" id="PTHR36510:SF3">
    <property type="entry name" value="CONSERVED PROTEIN"/>
    <property type="match status" value="1"/>
</dbReference>
<dbReference type="KEGG" id="paa:Paes_1911"/>
<dbReference type="InterPro" id="IPR006336">
    <property type="entry name" value="GCS2"/>
</dbReference>
<dbReference type="Gene3D" id="3.30.590.20">
    <property type="match status" value="1"/>
</dbReference>
<sequence length="494" mass="56685">MCKFKKTETKQHNTMGSEIHRASFSETDFREFREHLRKETRLLAEWFSSSTFDDEAGMCGFELEGWLVDSNCNPAASNEEFLEKVNHHLVVPELSRYNFEINSTPHPPGGAMFRLMHEELASIWEHCSAIAATIGVKPMMIGILPTIDNRQLCLDNVSPLQRYSALNREILRSRQKKPLRIHIEGITETLDIVHHDVMAEAATTSLQIHFQTTPNLAVRHYNAAHLLSAPMVASTANAPYLFGKELWSETRIPLFEQAVSIPTFTDRHGNIISRVTFGRDYARHSLLEVFLENLDAFPILLPVVFDEDPGWMNHVRLHNGTIWRWNRPLIGMNKEGKPHLRIEHRVPSAGPSIPDCIANIAFFYGSMLFLLSEKEPLSTMLSFEDIRHNFYQAARYGLDARIRWLNGRTMSVQELITTLLLPGAYSALLAADVDPDDVRLYLDGIIRPRVTEKKTGAHWQTAFIRRHGPDFQAMTEHYYNCQKQHNPVHEWKVL</sequence>
<gene>
    <name evidence="1" type="ordered locus">Paes_1911</name>
</gene>
<dbReference type="eggNOG" id="COG2170">
    <property type="taxonomic scope" value="Bacteria"/>
</dbReference>
<evidence type="ECO:0008006" key="3">
    <source>
        <dbReference type="Google" id="ProtNLM"/>
    </source>
</evidence>
<dbReference type="GO" id="GO:0016879">
    <property type="term" value="F:ligase activity, forming carbon-nitrogen bonds"/>
    <property type="evidence" value="ECO:0007669"/>
    <property type="project" value="TreeGrafter"/>
</dbReference>
<dbReference type="Pfam" id="PF04107">
    <property type="entry name" value="GCS2"/>
    <property type="match status" value="1"/>
</dbReference>
<organism evidence="1 2">
    <name type="scientific">Prosthecochloris aestuarii (strain DSM 271 / SK 413)</name>
    <dbReference type="NCBI Taxonomy" id="290512"/>
    <lineage>
        <taxon>Bacteria</taxon>
        <taxon>Pseudomonadati</taxon>
        <taxon>Chlorobiota</taxon>
        <taxon>Chlorobiia</taxon>
        <taxon>Chlorobiales</taxon>
        <taxon>Chlorobiaceae</taxon>
        <taxon>Prosthecochloris</taxon>
    </lineage>
</organism>
<dbReference type="PIRSF" id="PIRSF012666">
    <property type="entry name" value="UCP012666"/>
    <property type="match status" value="1"/>
</dbReference>
<dbReference type="InterPro" id="IPR050141">
    <property type="entry name" value="GCL_type2/YbdK_subfam"/>
</dbReference>
<dbReference type="InterPro" id="IPR014746">
    <property type="entry name" value="Gln_synth/guanido_kin_cat_dom"/>
</dbReference>
<dbReference type="AlphaFoldDB" id="B4S4M7"/>
<proteinExistence type="predicted"/>
<keyword evidence="2" id="KW-1185">Reference proteome</keyword>
<dbReference type="PANTHER" id="PTHR36510">
    <property type="entry name" value="GLUTAMATE--CYSTEINE LIGASE 2-RELATED"/>
    <property type="match status" value="1"/>
</dbReference>
<name>B4S4M7_PROA2</name>
<evidence type="ECO:0000313" key="1">
    <source>
        <dbReference type="EMBL" id="ACF46923.1"/>
    </source>
</evidence>
<reference evidence="1" key="1">
    <citation type="submission" date="2008-06" db="EMBL/GenBank/DDBJ databases">
        <title>Complete sequence of chromosome of Prosthecochloris aestuarii DSM 271.</title>
        <authorList>
            <consortium name="US DOE Joint Genome Institute"/>
            <person name="Lucas S."/>
            <person name="Copeland A."/>
            <person name="Lapidus A."/>
            <person name="Glavina del Rio T."/>
            <person name="Dalin E."/>
            <person name="Tice H."/>
            <person name="Bruce D."/>
            <person name="Goodwin L."/>
            <person name="Pitluck S."/>
            <person name="Schmutz J."/>
            <person name="Larimer F."/>
            <person name="Land M."/>
            <person name="Hauser L."/>
            <person name="Kyrpides N."/>
            <person name="Anderson I."/>
            <person name="Liu Z."/>
            <person name="Li T."/>
            <person name="Zhao F."/>
            <person name="Overmann J."/>
            <person name="Bryant D.A."/>
            <person name="Richardson P."/>
        </authorList>
    </citation>
    <scope>NUCLEOTIDE SEQUENCE [LARGE SCALE GENOMIC DNA]</scope>
    <source>
        <strain evidence="1">DSM 271</strain>
    </source>
</reference>
<dbReference type="SUPFAM" id="SSF55931">
    <property type="entry name" value="Glutamine synthetase/guanido kinase"/>
    <property type="match status" value="1"/>
</dbReference>